<dbReference type="RefSeq" id="WP_148578402.1">
    <property type="nucleotide sequence ID" value="NZ_JAVEUW010000001.1"/>
</dbReference>
<keyword evidence="2" id="KW-1185">Reference proteome</keyword>
<accession>A0A6C2D240</accession>
<name>A0A6C2D240_9RHOO</name>
<evidence type="ECO:0000313" key="2">
    <source>
        <dbReference type="Proteomes" id="UP000389128"/>
    </source>
</evidence>
<dbReference type="EMBL" id="SDKK01000006">
    <property type="protein sequence ID" value="TYC59843.1"/>
    <property type="molecule type" value="Genomic_DNA"/>
</dbReference>
<organism evidence="1 2">
    <name type="scientific">Zoogloea oleivorans</name>
    <dbReference type="NCBI Taxonomy" id="1552750"/>
    <lineage>
        <taxon>Bacteria</taxon>
        <taxon>Pseudomonadati</taxon>
        <taxon>Pseudomonadota</taxon>
        <taxon>Betaproteobacteria</taxon>
        <taxon>Rhodocyclales</taxon>
        <taxon>Zoogloeaceae</taxon>
        <taxon>Zoogloea</taxon>
    </lineage>
</organism>
<evidence type="ECO:0000313" key="1">
    <source>
        <dbReference type="EMBL" id="TYC59843.1"/>
    </source>
</evidence>
<dbReference type="SUPFAM" id="SSF53448">
    <property type="entry name" value="Nucleotide-diphospho-sugar transferases"/>
    <property type="match status" value="1"/>
</dbReference>
<proteinExistence type="predicted"/>
<dbReference type="OrthoDB" id="9177998at2"/>
<dbReference type="AlphaFoldDB" id="A0A6C2D240"/>
<comment type="caution">
    <text evidence="1">The sequence shown here is derived from an EMBL/GenBank/DDBJ whole genome shotgun (WGS) entry which is preliminary data.</text>
</comment>
<dbReference type="Proteomes" id="UP000389128">
    <property type="component" value="Unassembled WGS sequence"/>
</dbReference>
<sequence length="320" mass="37448">MDTRLTICSVSFGHGHLLRLNAQLSAQLNRDFEQRVIWRVAENAPANTEDCITSEHGPFAIEHGSNETSRGASYHHADALNRLIHTTRTRFLLVLDPDFYILSPDWVATIPDYMERHGLAFFGTPWHPRYNRNYRYFPAVHCMFIDLEKVGKLQLDFLPELNRIKMPGKSTNTLLDRISYFANRRRIPWDTGVRVFERFANQPLISSECTQPVFRLDAHNFPEFDARNWKHRLVEALLPERYCYIPKRRNTFTQSGFVEHNWLASPLPNRWEESLWQGRPFGLHVRRSFNAGSRDNQMETEILEQALADLARQVTNSPLR</sequence>
<protein>
    <submittedName>
        <fullName evidence="1">Uncharacterized protein</fullName>
    </submittedName>
</protein>
<gene>
    <name evidence="1" type="ORF">ETQ85_07350</name>
</gene>
<dbReference type="InterPro" id="IPR029044">
    <property type="entry name" value="Nucleotide-diphossugar_trans"/>
</dbReference>
<reference evidence="1 2" key="1">
    <citation type="submission" date="2019-01" db="EMBL/GenBank/DDBJ databases">
        <title>Zoogloea oleivorans genome sequencing and assembly.</title>
        <authorList>
            <person name="Tancsics A."/>
            <person name="Farkas M."/>
            <person name="Kriszt B."/>
            <person name="Maroti G."/>
            <person name="Horvath B."/>
        </authorList>
    </citation>
    <scope>NUCLEOTIDE SEQUENCE [LARGE SCALE GENOMIC DNA]</scope>
    <source>
        <strain evidence="1 2">Buc</strain>
    </source>
</reference>